<dbReference type="RefSeq" id="WP_322466413.1">
    <property type="nucleotide sequence ID" value="NZ_JAXOJX010000028.1"/>
</dbReference>
<dbReference type="InterPro" id="IPR029069">
    <property type="entry name" value="HotDog_dom_sf"/>
</dbReference>
<evidence type="ECO:0000313" key="3">
    <source>
        <dbReference type="Proteomes" id="UP001293718"/>
    </source>
</evidence>
<reference evidence="2 3" key="1">
    <citation type="submission" date="2023-11" db="EMBL/GenBank/DDBJ databases">
        <title>Draft genome of Azohydromonas lata strain H1 (DSM1123), a polyhydroxyalkanoate producer.</title>
        <authorList>
            <person name="Traversa D."/>
            <person name="D'Addabbo P."/>
            <person name="Pazzani C."/>
            <person name="Manzari C."/>
            <person name="Chiara M."/>
            <person name="Scrascia M."/>
        </authorList>
    </citation>
    <scope>NUCLEOTIDE SEQUENCE [LARGE SCALE GENOMIC DNA]</scope>
    <source>
        <strain evidence="2 3">H1</strain>
    </source>
</reference>
<dbReference type="EMBL" id="JAXOJX010000028">
    <property type="protein sequence ID" value="MDZ5458295.1"/>
    <property type="molecule type" value="Genomic_DNA"/>
</dbReference>
<accession>A0ABU5II54</accession>
<dbReference type="PANTHER" id="PTHR43664">
    <property type="entry name" value="MONOAMINE OXIDASE-RELATED"/>
    <property type="match status" value="1"/>
</dbReference>
<gene>
    <name evidence="2" type="ORF">SM757_17100</name>
</gene>
<name>A0ABU5II54_9BURK</name>
<protein>
    <submittedName>
        <fullName evidence="2">MaoC family dehydratase</fullName>
    </submittedName>
</protein>
<proteinExistence type="predicted"/>
<keyword evidence="3" id="KW-1185">Reference proteome</keyword>
<dbReference type="PANTHER" id="PTHR43664:SF1">
    <property type="entry name" value="BETA-METHYLMALYL-COA DEHYDRATASE"/>
    <property type="match status" value="1"/>
</dbReference>
<dbReference type="CDD" id="cd03454">
    <property type="entry name" value="YdeM"/>
    <property type="match status" value="1"/>
</dbReference>
<dbReference type="Gene3D" id="3.10.129.10">
    <property type="entry name" value="Hotdog Thioesterase"/>
    <property type="match status" value="1"/>
</dbReference>
<comment type="caution">
    <text evidence="2">The sequence shown here is derived from an EMBL/GenBank/DDBJ whole genome shotgun (WGS) entry which is preliminary data.</text>
</comment>
<evidence type="ECO:0000313" key="2">
    <source>
        <dbReference type="EMBL" id="MDZ5458295.1"/>
    </source>
</evidence>
<dbReference type="Pfam" id="PF01575">
    <property type="entry name" value="MaoC_dehydratas"/>
    <property type="match status" value="1"/>
</dbReference>
<evidence type="ECO:0000259" key="1">
    <source>
        <dbReference type="Pfam" id="PF01575"/>
    </source>
</evidence>
<dbReference type="InterPro" id="IPR002539">
    <property type="entry name" value="MaoC-like_dom"/>
</dbReference>
<feature type="domain" description="MaoC-like" evidence="1">
    <location>
        <begin position="14"/>
        <end position="110"/>
    </location>
</feature>
<sequence>MKFADFHAGQRISAGPAALTEREIVEFASAWDPQWFHTDPAAADRGPFKGLIASGWQTCGLAMRLACEAVLQGSESYASPGIAYIKWPNPVRPGEPMRLEATVLEVRRSQSKPHLGLLRWRWELLHEDGRQALELEATSLFDLSSTATAGQS</sequence>
<organism evidence="2 3">
    <name type="scientific">Azohydromonas lata</name>
    <dbReference type="NCBI Taxonomy" id="45677"/>
    <lineage>
        <taxon>Bacteria</taxon>
        <taxon>Pseudomonadati</taxon>
        <taxon>Pseudomonadota</taxon>
        <taxon>Betaproteobacteria</taxon>
        <taxon>Burkholderiales</taxon>
        <taxon>Sphaerotilaceae</taxon>
        <taxon>Azohydromonas</taxon>
    </lineage>
</organism>
<dbReference type="SUPFAM" id="SSF54637">
    <property type="entry name" value="Thioesterase/thiol ester dehydrase-isomerase"/>
    <property type="match status" value="1"/>
</dbReference>
<dbReference type="InterPro" id="IPR052342">
    <property type="entry name" value="MCH/BMMD"/>
</dbReference>
<dbReference type="Proteomes" id="UP001293718">
    <property type="component" value="Unassembled WGS sequence"/>
</dbReference>